<accession>A0A2P2NXM9</accession>
<evidence type="ECO:0000313" key="1">
    <source>
        <dbReference type="EMBL" id="MBX47278.1"/>
    </source>
</evidence>
<sequence>MRRHFLPFLSHSTNFFHFTDFCAQA</sequence>
<dbReference type="AlphaFoldDB" id="A0A2P2NXM9"/>
<organism evidence="1">
    <name type="scientific">Rhizophora mucronata</name>
    <name type="common">Asiatic mangrove</name>
    <dbReference type="NCBI Taxonomy" id="61149"/>
    <lineage>
        <taxon>Eukaryota</taxon>
        <taxon>Viridiplantae</taxon>
        <taxon>Streptophyta</taxon>
        <taxon>Embryophyta</taxon>
        <taxon>Tracheophyta</taxon>
        <taxon>Spermatophyta</taxon>
        <taxon>Magnoliopsida</taxon>
        <taxon>eudicotyledons</taxon>
        <taxon>Gunneridae</taxon>
        <taxon>Pentapetalae</taxon>
        <taxon>rosids</taxon>
        <taxon>fabids</taxon>
        <taxon>Malpighiales</taxon>
        <taxon>Rhizophoraceae</taxon>
        <taxon>Rhizophora</taxon>
    </lineage>
</organism>
<proteinExistence type="predicted"/>
<reference evidence="1" key="1">
    <citation type="submission" date="2018-02" db="EMBL/GenBank/DDBJ databases">
        <title>Rhizophora mucronata_Transcriptome.</title>
        <authorList>
            <person name="Meera S.P."/>
            <person name="Sreeshan A."/>
            <person name="Augustine A."/>
        </authorList>
    </citation>
    <scope>NUCLEOTIDE SEQUENCE</scope>
    <source>
        <tissue evidence="1">Leaf</tissue>
    </source>
</reference>
<dbReference type="EMBL" id="GGEC01066794">
    <property type="protein sequence ID" value="MBX47278.1"/>
    <property type="molecule type" value="Transcribed_RNA"/>
</dbReference>
<protein>
    <submittedName>
        <fullName evidence="1">Uncharacterized protein</fullName>
    </submittedName>
</protein>
<name>A0A2P2NXM9_RHIMU</name>